<feature type="domain" description="PASTA" evidence="3">
    <location>
        <begin position="137"/>
        <end position="209"/>
    </location>
</feature>
<organism evidence="4 5">
    <name type="scientific">Bifidobacterium parmae</name>
    <dbReference type="NCBI Taxonomy" id="361854"/>
    <lineage>
        <taxon>Bacteria</taxon>
        <taxon>Bacillati</taxon>
        <taxon>Actinomycetota</taxon>
        <taxon>Actinomycetes</taxon>
        <taxon>Bifidobacteriales</taxon>
        <taxon>Bifidobacteriaceae</taxon>
        <taxon>Bifidobacterium</taxon>
    </lineage>
</organism>
<name>A0A2N5J5H9_9BIFI</name>
<dbReference type="Pfam" id="PF03793">
    <property type="entry name" value="PASTA"/>
    <property type="match status" value="1"/>
</dbReference>
<dbReference type="GO" id="GO:0008800">
    <property type="term" value="F:beta-lactamase activity"/>
    <property type="evidence" value="ECO:0007669"/>
    <property type="project" value="InterPro"/>
</dbReference>
<feature type="region of interest" description="Disordered" evidence="1">
    <location>
        <begin position="269"/>
        <end position="288"/>
    </location>
</feature>
<proteinExistence type="predicted"/>
<protein>
    <submittedName>
        <fullName evidence="4">Beta-lactamase class A-like protein</fullName>
    </submittedName>
</protein>
<feature type="compositionally biased region" description="Low complexity" evidence="1">
    <location>
        <begin position="269"/>
        <end position="284"/>
    </location>
</feature>
<feature type="transmembrane region" description="Helical" evidence="2">
    <location>
        <begin position="110"/>
        <end position="129"/>
    </location>
</feature>
<keyword evidence="2" id="KW-0472">Membrane</keyword>
<dbReference type="Pfam" id="PF13354">
    <property type="entry name" value="Beta-lactamase2"/>
    <property type="match status" value="1"/>
</dbReference>
<dbReference type="Gene3D" id="3.30.10.20">
    <property type="match status" value="1"/>
</dbReference>
<dbReference type="InterPro" id="IPR045155">
    <property type="entry name" value="Beta-lactam_cat"/>
</dbReference>
<dbReference type="PROSITE" id="PS51178">
    <property type="entry name" value="PASTA"/>
    <property type="match status" value="1"/>
</dbReference>
<accession>A0A2N5J5H9</accession>
<gene>
    <name evidence="4" type="ORF">Uis4E_0345</name>
</gene>
<evidence type="ECO:0000313" key="5">
    <source>
        <dbReference type="Proteomes" id="UP000235034"/>
    </source>
</evidence>
<dbReference type="AlphaFoldDB" id="A0A2N5J5H9"/>
<evidence type="ECO:0000259" key="3">
    <source>
        <dbReference type="PROSITE" id="PS51178"/>
    </source>
</evidence>
<keyword evidence="2" id="KW-1133">Transmembrane helix</keyword>
<reference evidence="4 5" key="1">
    <citation type="submission" date="2017-07" db="EMBL/GenBank/DDBJ databases">
        <title>Bifidobacterium novel species.</title>
        <authorList>
            <person name="Lugli G.A."/>
            <person name="Milani C."/>
            <person name="Duranti S."/>
            <person name="Mangifesta M."/>
        </authorList>
    </citation>
    <scope>NUCLEOTIDE SEQUENCE [LARGE SCALE GENOMIC DNA]</scope>
    <source>
        <strain evidence="4 5">77</strain>
    </source>
</reference>
<sequence>MIVCPVCGHQEESGSFCTECGAPLGGQPQQNDATVIDGMAQPAADAYAYASQPGQPMQPMMQQETQTTGQPVFAGAGAAGQPVFPGQPQPVPGAGDGGAAAGARRGFNPAVIVAIVAAVALVIGCIAFGTHQMGLWGSATVPDYTSWTVSGGEGITADEAAQRLRDAGFETTIEQQYSNEKKGVFIGVKGIDPGAKLKARSTVTVLESRGPRATSSDGSGSSSSDDDGDSSDSGSTKSTKTPKITDDQLKKIADQYSSSDVAVSAMVIGSGSSSGSSKSGSPSSTEQGHTRFEAAGLYLPVYLAAQDHGGDAASQANAMMSGMDNNAGNNAVAAMGGWSAVNSWLSSNGYNDTSFNRNFGDVAASNAGYTNQSSSADTARMLAAVEQKGGAGLMNVDIASEGVSIPSGMTVHAHRGMGIQNTWNYFAIVEAHGHKAAVSVVTQNQGKEQAARLMSQVLSSVDSSLKQ</sequence>
<dbReference type="Proteomes" id="UP000235034">
    <property type="component" value="Unassembled WGS sequence"/>
</dbReference>
<evidence type="ECO:0000256" key="1">
    <source>
        <dbReference type="SAM" id="MobiDB-lite"/>
    </source>
</evidence>
<dbReference type="OrthoDB" id="3237080at2"/>
<keyword evidence="5" id="KW-1185">Reference proteome</keyword>
<dbReference type="InterPro" id="IPR005543">
    <property type="entry name" value="PASTA_dom"/>
</dbReference>
<dbReference type="Gene3D" id="3.40.710.10">
    <property type="entry name" value="DD-peptidase/beta-lactamase superfamily"/>
    <property type="match status" value="1"/>
</dbReference>
<dbReference type="GO" id="GO:0030655">
    <property type="term" value="P:beta-lactam antibiotic catabolic process"/>
    <property type="evidence" value="ECO:0007669"/>
    <property type="project" value="InterPro"/>
</dbReference>
<evidence type="ECO:0000256" key="2">
    <source>
        <dbReference type="SAM" id="Phobius"/>
    </source>
</evidence>
<dbReference type="RefSeq" id="WP_101621567.1">
    <property type="nucleotide sequence ID" value="NZ_NMWT01000003.1"/>
</dbReference>
<dbReference type="InterPro" id="IPR012338">
    <property type="entry name" value="Beta-lactam/transpept-like"/>
</dbReference>
<feature type="region of interest" description="Disordered" evidence="1">
    <location>
        <begin position="202"/>
        <end position="243"/>
    </location>
</feature>
<dbReference type="CDD" id="cd06577">
    <property type="entry name" value="PASTA_pknB"/>
    <property type="match status" value="1"/>
</dbReference>
<comment type="caution">
    <text evidence="4">The sequence shown here is derived from an EMBL/GenBank/DDBJ whole genome shotgun (WGS) entry which is preliminary data.</text>
</comment>
<dbReference type="SUPFAM" id="SSF56601">
    <property type="entry name" value="beta-lactamase/transpeptidase-like"/>
    <property type="match status" value="1"/>
</dbReference>
<dbReference type="EMBL" id="NMWT01000003">
    <property type="protein sequence ID" value="PLS29471.1"/>
    <property type="molecule type" value="Genomic_DNA"/>
</dbReference>
<keyword evidence="2" id="KW-0812">Transmembrane</keyword>
<evidence type="ECO:0000313" key="4">
    <source>
        <dbReference type="EMBL" id="PLS29471.1"/>
    </source>
</evidence>